<protein>
    <submittedName>
        <fullName evidence="1">Uncharacterized protein DUF1801</fullName>
    </submittedName>
</protein>
<dbReference type="Proteomes" id="UP000256845">
    <property type="component" value="Unassembled WGS sequence"/>
</dbReference>
<dbReference type="RefSeq" id="WP_181905159.1">
    <property type="nucleotide sequence ID" value="NZ_QRDW01000001.1"/>
</dbReference>
<accession>A0A3D9HWJ0</accession>
<comment type="caution">
    <text evidence="1">The sequence shown here is derived from an EMBL/GenBank/DDBJ whole genome shotgun (WGS) entry which is preliminary data.</text>
</comment>
<gene>
    <name evidence="1" type="ORF">DFP90_101646</name>
</gene>
<name>A0A3D9HWJ0_9PROT</name>
<proteinExistence type="predicted"/>
<dbReference type="SUPFAM" id="SSF159888">
    <property type="entry name" value="YdhG-like"/>
    <property type="match status" value="1"/>
</dbReference>
<reference evidence="1 2" key="1">
    <citation type="submission" date="2018-07" db="EMBL/GenBank/DDBJ databases">
        <title>Genomic Encyclopedia of Type Strains, Phase III (KMG-III): the genomes of soil and plant-associated and newly described type strains.</title>
        <authorList>
            <person name="Whitman W."/>
        </authorList>
    </citation>
    <scope>NUCLEOTIDE SEQUENCE [LARGE SCALE GENOMIC DNA]</scope>
    <source>
        <strain evidence="1 2">CECT 8488</strain>
    </source>
</reference>
<dbReference type="EMBL" id="QRDW01000001">
    <property type="protein sequence ID" value="RED53847.1"/>
    <property type="molecule type" value="Genomic_DNA"/>
</dbReference>
<dbReference type="AlphaFoldDB" id="A0A3D9HWJ0"/>
<keyword evidence="2" id="KW-1185">Reference proteome</keyword>
<evidence type="ECO:0000313" key="1">
    <source>
        <dbReference type="EMBL" id="RED53847.1"/>
    </source>
</evidence>
<organism evidence="1 2">
    <name type="scientific">Aestuariispira insulae</name>
    <dbReference type="NCBI Taxonomy" id="1461337"/>
    <lineage>
        <taxon>Bacteria</taxon>
        <taxon>Pseudomonadati</taxon>
        <taxon>Pseudomonadota</taxon>
        <taxon>Alphaproteobacteria</taxon>
        <taxon>Rhodospirillales</taxon>
        <taxon>Kiloniellaceae</taxon>
        <taxon>Aestuariispira</taxon>
    </lineage>
</organism>
<sequence>MELRALIYQVAAGIPEVGPLTETLKWGEPSYLTEESGSGTTIRINRDKKREGGLGLYVNCQTSLLGEFRALYGDQLAFDGNRAILLDCRDRLAEEELRHCIALALTYHRRRKTGG</sequence>
<evidence type="ECO:0000313" key="2">
    <source>
        <dbReference type="Proteomes" id="UP000256845"/>
    </source>
</evidence>